<feature type="transmembrane region" description="Helical" evidence="11">
    <location>
        <begin position="483"/>
        <end position="502"/>
    </location>
</feature>
<evidence type="ECO:0000256" key="6">
    <source>
        <dbReference type="ARBA" id="ARBA00022842"/>
    </source>
</evidence>
<evidence type="ECO:0000256" key="2">
    <source>
        <dbReference type="ARBA" id="ARBA00022692"/>
    </source>
</evidence>
<dbReference type="Gene3D" id="2.70.150.10">
    <property type="entry name" value="Calcium-transporting ATPase, cytoplasmic transduction domain A"/>
    <property type="match status" value="1"/>
</dbReference>
<dbReference type="Pfam" id="PF08241">
    <property type="entry name" value="Methyltransf_11"/>
    <property type="match status" value="1"/>
</dbReference>
<dbReference type="CDD" id="cd02440">
    <property type="entry name" value="AdoMet_MTases"/>
    <property type="match status" value="1"/>
</dbReference>
<dbReference type="EMBL" id="CAXAMN010027361">
    <property type="protein sequence ID" value="CAK9110237.1"/>
    <property type="molecule type" value="Genomic_DNA"/>
</dbReference>
<feature type="domain" description="P-type ATPase A" evidence="12">
    <location>
        <begin position="345"/>
        <end position="467"/>
    </location>
</feature>
<evidence type="ECO:0000256" key="7">
    <source>
        <dbReference type="ARBA" id="ARBA00022967"/>
    </source>
</evidence>
<evidence type="ECO:0000313" key="14">
    <source>
        <dbReference type="EMBL" id="CAK9110237.1"/>
    </source>
</evidence>
<evidence type="ECO:0000259" key="12">
    <source>
        <dbReference type="Pfam" id="PF00122"/>
    </source>
</evidence>
<feature type="transmembrane region" description="Helical" evidence="11">
    <location>
        <begin position="33"/>
        <end position="55"/>
    </location>
</feature>
<dbReference type="InterPro" id="IPR029063">
    <property type="entry name" value="SAM-dependent_MTases_sf"/>
</dbReference>
<reference evidence="14 15" key="1">
    <citation type="submission" date="2024-02" db="EMBL/GenBank/DDBJ databases">
        <authorList>
            <person name="Chen Y."/>
            <person name="Shah S."/>
            <person name="Dougan E. K."/>
            <person name="Thang M."/>
            <person name="Chan C."/>
        </authorList>
    </citation>
    <scope>NUCLEOTIDE SEQUENCE [LARGE SCALE GENOMIC DNA]</scope>
</reference>
<dbReference type="InterPro" id="IPR008250">
    <property type="entry name" value="ATPase_P-typ_transduc_dom_A_sf"/>
</dbReference>
<comment type="caution">
    <text evidence="14">The sequence shown here is derived from an EMBL/GenBank/DDBJ whole genome shotgun (WGS) entry which is preliminary data.</text>
</comment>
<feature type="transmembrane region" description="Helical" evidence="11">
    <location>
        <begin position="282"/>
        <end position="301"/>
    </location>
</feature>
<keyword evidence="3" id="KW-0479">Metal-binding</keyword>
<dbReference type="PROSITE" id="PS00154">
    <property type="entry name" value="ATPASE_E1_E2"/>
    <property type="match status" value="1"/>
</dbReference>
<evidence type="ECO:0000256" key="8">
    <source>
        <dbReference type="ARBA" id="ARBA00022989"/>
    </source>
</evidence>
<keyword evidence="15" id="KW-1185">Reference proteome</keyword>
<dbReference type="Proteomes" id="UP001642484">
    <property type="component" value="Unassembled WGS sequence"/>
</dbReference>
<dbReference type="SUPFAM" id="SSF81653">
    <property type="entry name" value="Calcium ATPase, transduction domain A"/>
    <property type="match status" value="1"/>
</dbReference>
<evidence type="ECO:0000256" key="9">
    <source>
        <dbReference type="ARBA" id="ARBA00023136"/>
    </source>
</evidence>
<feature type="transmembrane region" description="Helical" evidence="11">
    <location>
        <begin position="111"/>
        <end position="135"/>
    </location>
</feature>
<dbReference type="InterPro" id="IPR006544">
    <property type="entry name" value="P-type_TPase_V"/>
</dbReference>
<evidence type="ECO:0008006" key="16">
    <source>
        <dbReference type="Google" id="ProtNLM"/>
    </source>
</evidence>
<feature type="compositionally biased region" description="Polar residues" evidence="10">
    <location>
        <begin position="638"/>
        <end position="650"/>
    </location>
</feature>
<organism evidence="14 15">
    <name type="scientific">Durusdinium trenchii</name>
    <dbReference type="NCBI Taxonomy" id="1381693"/>
    <lineage>
        <taxon>Eukaryota</taxon>
        <taxon>Sar</taxon>
        <taxon>Alveolata</taxon>
        <taxon>Dinophyceae</taxon>
        <taxon>Suessiales</taxon>
        <taxon>Symbiodiniaceae</taxon>
        <taxon>Durusdinium</taxon>
    </lineage>
</organism>
<keyword evidence="7" id="KW-1278">Translocase</keyword>
<dbReference type="Pfam" id="PF00122">
    <property type="entry name" value="E1-E2_ATPase"/>
    <property type="match status" value="1"/>
</dbReference>
<dbReference type="InterPro" id="IPR013216">
    <property type="entry name" value="Methyltransf_11"/>
</dbReference>
<dbReference type="InterPro" id="IPR059000">
    <property type="entry name" value="ATPase_P-type_domA"/>
</dbReference>
<accession>A0ABP0SCY9</accession>
<comment type="subcellular location">
    <subcellularLocation>
        <location evidence="1">Membrane</location>
        <topology evidence="1">Multi-pass membrane protein</topology>
    </subcellularLocation>
</comment>
<keyword evidence="9 11" id="KW-0472">Membrane</keyword>
<keyword evidence="2 11" id="KW-0812">Transmembrane</keyword>
<evidence type="ECO:0000256" key="5">
    <source>
        <dbReference type="ARBA" id="ARBA00022840"/>
    </source>
</evidence>
<dbReference type="InterPro" id="IPR018303">
    <property type="entry name" value="ATPase_P-typ_P_site"/>
</dbReference>
<keyword evidence="8 11" id="KW-1133">Transmembrane helix</keyword>
<keyword evidence="4" id="KW-0547">Nucleotide-binding</keyword>
<evidence type="ECO:0000256" key="4">
    <source>
        <dbReference type="ARBA" id="ARBA00022741"/>
    </source>
</evidence>
<sequence>MTIMRHHQSLAVYSLQLQLEGSSRDWRRLILDWLVISWLLYFLILFLLTFTYIAVRKRTIRQLHLHSEESFDEEAAKSRAHVRRFSMVPTGDDETSDSATMETVQSGYQRWFFGVFLYVLWMIVPLFSQIQLAWLTWENYFGLGYEATSKLFIFIYVGSHLLLFLTTKYSGQVKTFFLQPSSLAEATHIAIFPRDKTKGLSQLELVSVKSGSRYYQHTCVRYLWNQEARRFRPAGVLFPSGEEAYKALDLGGLSPLLAEERHLEQGSNAINVKVLGIFESLLAEYSIYIFQLMSIWCYTFTNAWNVAFLWVFLVFGSGAWTSVMIVRRNQQQIAEMAAQGATRMEQVLRNGQWIEVPATELVLGDVLQVADGVASADLVLVSGCAVVNESMLTGEPMPLQKVAVEPMNPLPFDYQAHGKKHGIFAGTEVLQSVADEGSNSNRGSTVAVGVVMAIGGRTTKGKLIRMVLYPAAVKFKYTEQLPIVYSFMTIWAVICLAATLRYQGQGWVTGCFSGLAFLTQALNPMMAVSFTLGQSCAASRLKENSISCLNIGRIPIAGKIRTMVFDKTGTITHGGETTRGSNGRAEHDGRRFPATMASGPRTNAMATTMPAAFVARKEARRPPSVRGVKPSVPHVARPSSTPATRVNRATKSMDKQPLQYWNQQARNYDDNIFSSIDEDATGVIKQVIEACGSPNSRCLDLGCGVGKYLPTLSKHFRQVWAYDLSPKLVTCAQKEVKKLNLQNVMVSVRDLAQVWYRNDGTSMHYGHLAEMGSFDFAVMANVLIAPDHAGLHQLMLKNAYRSLCPNGRLLCIVPSLESGLYVNMRCEEERYDGPYGVGVQDRPTRAEGADCVKGVLRRSGVRTKHYLEPEFRCLASKGGFEVERAQRVSYAWRSELGLAADSQVPKRLLDSPLPWDWLFLLRKADTDAAPPAPPLVETVPVVPVLAKSESERRLPTLFHGKVQFDEETLGLKLAQLSVHR</sequence>
<feature type="region of interest" description="Disordered" evidence="10">
    <location>
        <begin position="617"/>
        <end position="654"/>
    </location>
</feature>
<name>A0ABP0SCY9_9DINO</name>
<keyword evidence="6" id="KW-0460">Magnesium</keyword>
<dbReference type="Gene3D" id="3.40.50.150">
    <property type="entry name" value="Vaccinia Virus protein VP39"/>
    <property type="match status" value="1"/>
</dbReference>
<keyword evidence="5" id="KW-0067">ATP-binding</keyword>
<protein>
    <recommendedName>
        <fullName evidence="16">Cation-transporting ATPase</fullName>
    </recommendedName>
</protein>
<evidence type="ECO:0000259" key="13">
    <source>
        <dbReference type="Pfam" id="PF08241"/>
    </source>
</evidence>
<proteinExistence type="predicted"/>
<evidence type="ECO:0000256" key="10">
    <source>
        <dbReference type="SAM" id="MobiDB-lite"/>
    </source>
</evidence>
<feature type="region of interest" description="Disordered" evidence="10">
    <location>
        <begin position="570"/>
        <end position="602"/>
    </location>
</feature>
<dbReference type="SUPFAM" id="SSF53335">
    <property type="entry name" value="S-adenosyl-L-methionine-dependent methyltransferases"/>
    <property type="match status" value="1"/>
</dbReference>
<gene>
    <name evidence="14" type="ORF">CCMP2556_LOCUS51253</name>
</gene>
<evidence type="ECO:0000256" key="3">
    <source>
        <dbReference type="ARBA" id="ARBA00022723"/>
    </source>
</evidence>
<feature type="transmembrane region" description="Helical" evidence="11">
    <location>
        <begin position="147"/>
        <end position="165"/>
    </location>
</feature>
<evidence type="ECO:0000313" key="15">
    <source>
        <dbReference type="Proteomes" id="UP001642484"/>
    </source>
</evidence>
<feature type="domain" description="Methyltransferase type 11" evidence="13">
    <location>
        <begin position="699"/>
        <end position="811"/>
    </location>
</feature>
<evidence type="ECO:0000256" key="11">
    <source>
        <dbReference type="SAM" id="Phobius"/>
    </source>
</evidence>
<feature type="transmembrane region" description="Helical" evidence="11">
    <location>
        <begin position="307"/>
        <end position="326"/>
    </location>
</feature>
<evidence type="ECO:0000256" key="1">
    <source>
        <dbReference type="ARBA" id="ARBA00004141"/>
    </source>
</evidence>
<dbReference type="PANTHER" id="PTHR45630">
    <property type="entry name" value="CATION-TRANSPORTING ATPASE-RELATED"/>
    <property type="match status" value="1"/>
</dbReference>
<dbReference type="PANTHER" id="PTHR45630:SF11">
    <property type="entry name" value="CATION-TRANSPORTING P-TYPE ATPASE N-TERMINAL DOMAIN-CONTAINING PROTEIN"/>
    <property type="match status" value="1"/>
</dbReference>